<gene>
    <name evidence="3" type="ORF">GCM10022279_18850</name>
</gene>
<feature type="domain" description="Phosphoribosyltransferase" evidence="2">
    <location>
        <begin position="208"/>
        <end position="248"/>
    </location>
</feature>
<evidence type="ECO:0000313" key="4">
    <source>
        <dbReference type="Proteomes" id="UP001501627"/>
    </source>
</evidence>
<evidence type="ECO:0000259" key="2">
    <source>
        <dbReference type="Pfam" id="PF00156"/>
    </source>
</evidence>
<dbReference type="EMBL" id="BAABBP010000014">
    <property type="protein sequence ID" value="GAA3995453.1"/>
    <property type="molecule type" value="Genomic_DNA"/>
</dbReference>
<comment type="similarity">
    <text evidence="1">Belongs to the ComF/GntX family.</text>
</comment>
<evidence type="ECO:0000256" key="1">
    <source>
        <dbReference type="ARBA" id="ARBA00008007"/>
    </source>
</evidence>
<dbReference type="RefSeq" id="WP_344869523.1">
    <property type="nucleotide sequence ID" value="NZ_BAABBP010000014.1"/>
</dbReference>
<dbReference type="SUPFAM" id="SSF53271">
    <property type="entry name" value="PRTase-like"/>
    <property type="match status" value="1"/>
</dbReference>
<dbReference type="InterPro" id="IPR000836">
    <property type="entry name" value="PRTase_dom"/>
</dbReference>
<dbReference type="PANTHER" id="PTHR47505">
    <property type="entry name" value="DNA UTILIZATION PROTEIN YHGH"/>
    <property type="match status" value="1"/>
</dbReference>
<dbReference type="CDD" id="cd06223">
    <property type="entry name" value="PRTases_typeI"/>
    <property type="match status" value="1"/>
</dbReference>
<dbReference type="Gene3D" id="3.40.50.2020">
    <property type="match status" value="1"/>
</dbReference>
<accession>A0ABP7RC14</accession>
<dbReference type="PANTHER" id="PTHR47505:SF1">
    <property type="entry name" value="DNA UTILIZATION PROTEIN YHGH"/>
    <property type="match status" value="1"/>
</dbReference>
<organism evidence="3 4">
    <name type="scientific">Comamonas faecalis</name>
    <dbReference type="NCBI Taxonomy" id="1387849"/>
    <lineage>
        <taxon>Bacteria</taxon>
        <taxon>Pseudomonadati</taxon>
        <taxon>Pseudomonadota</taxon>
        <taxon>Betaproteobacteria</taxon>
        <taxon>Burkholderiales</taxon>
        <taxon>Comamonadaceae</taxon>
        <taxon>Comamonas</taxon>
    </lineage>
</organism>
<dbReference type="Pfam" id="PF00156">
    <property type="entry name" value="Pribosyltran"/>
    <property type="match status" value="1"/>
</dbReference>
<keyword evidence="4" id="KW-1185">Reference proteome</keyword>
<dbReference type="Proteomes" id="UP001501627">
    <property type="component" value="Unassembled WGS sequence"/>
</dbReference>
<proteinExistence type="inferred from homology"/>
<sequence>MVFPWPAWTSPARAPHGTRPGPLHRALQLLQRLPSQCAVCHAWPAQRLCPACRQCGHAAAVARCTRCAAPVAPGIAQCGDCLKHPPPLDACLAAVGYGYPWADLLTQFKFGADPGWAAALGTLLRDLPGAAALLDGADALVPIPLSTQRLRQRGYNQALLLARQLDRAKVRPQWLERLHDTPAQSRLTRAQRLRNLRGAFATAGDAPVAGRSIVLIDDVMTTGATLYTAASVLRGAGARSVNAIVLARTD</sequence>
<evidence type="ECO:0000313" key="3">
    <source>
        <dbReference type="EMBL" id="GAA3995453.1"/>
    </source>
</evidence>
<dbReference type="InterPro" id="IPR051910">
    <property type="entry name" value="ComF/GntX_DNA_util-trans"/>
</dbReference>
<comment type="caution">
    <text evidence="3">The sequence shown here is derived from an EMBL/GenBank/DDBJ whole genome shotgun (WGS) entry which is preliminary data.</text>
</comment>
<protein>
    <submittedName>
        <fullName evidence="3">ComF family protein</fullName>
    </submittedName>
</protein>
<name>A0ABP7RC14_9BURK</name>
<dbReference type="InterPro" id="IPR029057">
    <property type="entry name" value="PRTase-like"/>
</dbReference>
<reference evidence="4" key="1">
    <citation type="journal article" date="2019" name="Int. J. Syst. Evol. Microbiol.">
        <title>The Global Catalogue of Microorganisms (GCM) 10K type strain sequencing project: providing services to taxonomists for standard genome sequencing and annotation.</title>
        <authorList>
            <consortium name="The Broad Institute Genomics Platform"/>
            <consortium name="The Broad Institute Genome Sequencing Center for Infectious Disease"/>
            <person name="Wu L."/>
            <person name="Ma J."/>
        </authorList>
    </citation>
    <scope>NUCLEOTIDE SEQUENCE [LARGE SCALE GENOMIC DNA]</scope>
    <source>
        <strain evidence="4">JCM 17561</strain>
    </source>
</reference>